<evidence type="ECO:0000313" key="2">
    <source>
        <dbReference type="EMBL" id="SOC54309.1"/>
    </source>
</evidence>
<name>A0A285VJR3_9MICO</name>
<gene>
    <name evidence="2" type="ORF">SAMN05421879_10360</name>
</gene>
<organism evidence="2 3">
    <name type="scientific">Ornithinimicrobium cerasi</name>
    <dbReference type="NCBI Taxonomy" id="2248773"/>
    <lineage>
        <taxon>Bacteria</taxon>
        <taxon>Bacillati</taxon>
        <taxon>Actinomycetota</taxon>
        <taxon>Actinomycetes</taxon>
        <taxon>Micrococcales</taxon>
        <taxon>Ornithinimicrobiaceae</taxon>
        <taxon>Ornithinimicrobium</taxon>
    </lineage>
</organism>
<evidence type="ECO:0000313" key="3">
    <source>
        <dbReference type="Proteomes" id="UP000219688"/>
    </source>
</evidence>
<dbReference type="RefSeq" id="WP_097187430.1">
    <property type="nucleotide sequence ID" value="NZ_OBQK01000003.1"/>
</dbReference>
<dbReference type="AlphaFoldDB" id="A0A285VJR3"/>
<sequence length="211" mass="21727">MTPLKLVVLGILVVALDLDVGTVDLLLDPVGYGLVVLGVHRIAHLHASLPWARAAAGVGLVASVLALLLRRLETVVTGEGGGITTTTQRLVEHPVPGAVEALAQGAFVIALCTALIALATSDRVRAPSRLLRWALPGADLLAVLLALVLTTTEVDGPVPVEGVVAASVLTALTLLLVVVTLALALWFVVVLVRASREPTLSGDRPPVMIAG</sequence>
<keyword evidence="1" id="KW-0812">Transmembrane</keyword>
<dbReference type="EMBL" id="OBQK01000003">
    <property type="protein sequence ID" value="SOC54309.1"/>
    <property type="molecule type" value="Genomic_DNA"/>
</dbReference>
<keyword evidence="1" id="KW-1133">Transmembrane helix</keyword>
<accession>A0A285VJR3</accession>
<keyword evidence="3" id="KW-1185">Reference proteome</keyword>
<proteinExistence type="predicted"/>
<reference evidence="3" key="1">
    <citation type="submission" date="2017-08" db="EMBL/GenBank/DDBJ databases">
        <authorList>
            <person name="Varghese N."/>
            <person name="Submissions S."/>
        </authorList>
    </citation>
    <scope>NUCLEOTIDE SEQUENCE [LARGE SCALE GENOMIC DNA]</scope>
    <source>
        <strain evidence="3">USBA17B2</strain>
    </source>
</reference>
<keyword evidence="1" id="KW-0472">Membrane</keyword>
<dbReference type="Proteomes" id="UP000219688">
    <property type="component" value="Unassembled WGS sequence"/>
</dbReference>
<feature type="transmembrane region" description="Helical" evidence="1">
    <location>
        <begin position="6"/>
        <end position="39"/>
    </location>
</feature>
<feature type="transmembrane region" description="Helical" evidence="1">
    <location>
        <begin position="130"/>
        <end position="151"/>
    </location>
</feature>
<feature type="transmembrane region" description="Helical" evidence="1">
    <location>
        <begin position="51"/>
        <end position="69"/>
    </location>
</feature>
<evidence type="ECO:0000256" key="1">
    <source>
        <dbReference type="SAM" id="Phobius"/>
    </source>
</evidence>
<feature type="transmembrane region" description="Helical" evidence="1">
    <location>
        <begin position="163"/>
        <end position="192"/>
    </location>
</feature>
<protein>
    <submittedName>
        <fullName evidence="2">Uncharacterized protein</fullName>
    </submittedName>
</protein>